<dbReference type="Pfam" id="PF06985">
    <property type="entry name" value="HET"/>
    <property type="match status" value="1"/>
</dbReference>
<dbReference type="Proteomes" id="UP000660729">
    <property type="component" value="Unassembled WGS sequence"/>
</dbReference>
<dbReference type="OrthoDB" id="2157530at2759"/>
<gene>
    <name evidence="2" type="ORF">HII31_08936</name>
</gene>
<comment type="caution">
    <text evidence="2">The sequence shown here is derived from an EMBL/GenBank/DDBJ whole genome shotgun (WGS) entry which is preliminary data.</text>
</comment>
<evidence type="ECO:0000259" key="1">
    <source>
        <dbReference type="Pfam" id="PF06985"/>
    </source>
</evidence>
<dbReference type="EMBL" id="JABCIY010000178">
    <property type="protein sequence ID" value="KAF7189829.1"/>
    <property type="molecule type" value="Genomic_DNA"/>
</dbReference>
<dbReference type="AlphaFoldDB" id="A0A8H6RF67"/>
<dbReference type="Pfam" id="PF26639">
    <property type="entry name" value="Het-6_barrel"/>
    <property type="match status" value="1"/>
</dbReference>
<protein>
    <submittedName>
        <fullName evidence="2">Heterokaryon incompatibility protein 6, OR allele</fullName>
    </submittedName>
</protein>
<name>A0A8H6RF67_9PEZI</name>
<evidence type="ECO:0000313" key="3">
    <source>
        <dbReference type="Proteomes" id="UP000660729"/>
    </source>
</evidence>
<dbReference type="PANTHER" id="PTHR24148">
    <property type="entry name" value="ANKYRIN REPEAT DOMAIN-CONTAINING PROTEIN 39 HOMOLOG-RELATED"/>
    <property type="match status" value="1"/>
</dbReference>
<proteinExistence type="predicted"/>
<keyword evidence="3" id="KW-1185">Reference proteome</keyword>
<organism evidence="2 3">
    <name type="scientific">Pseudocercospora fuligena</name>
    <dbReference type="NCBI Taxonomy" id="685502"/>
    <lineage>
        <taxon>Eukaryota</taxon>
        <taxon>Fungi</taxon>
        <taxon>Dikarya</taxon>
        <taxon>Ascomycota</taxon>
        <taxon>Pezizomycotina</taxon>
        <taxon>Dothideomycetes</taxon>
        <taxon>Dothideomycetidae</taxon>
        <taxon>Mycosphaerellales</taxon>
        <taxon>Mycosphaerellaceae</taxon>
        <taxon>Pseudocercospora</taxon>
    </lineage>
</organism>
<feature type="domain" description="Heterokaryon incompatibility" evidence="1">
    <location>
        <begin position="61"/>
        <end position="209"/>
    </location>
</feature>
<dbReference type="PANTHER" id="PTHR24148:SF64">
    <property type="entry name" value="HETEROKARYON INCOMPATIBILITY DOMAIN-CONTAINING PROTEIN"/>
    <property type="match status" value="1"/>
</dbReference>
<reference evidence="2" key="1">
    <citation type="submission" date="2020-04" db="EMBL/GenBank/DDBJ databases">
        <title>Draft genome resource of the tomato pathogen Pseudocercospora fuligena.</title>
        <authorList>
            <person name="Zaccaron A."/>
        </authorList>
    </citation>
    <scope>NUCLEOTIDE SEQUENCE</scope>
    <source>
        <strain evidence="2">PF001</strain>
    </source>
</reference>
<sequence>MYFPDMSSQEPKYRYRNISNVENGIRLVKLQPARPSQRISIVLEHSWVSRPEDGQKEHPPYDALSYTWGSSRQAKSILCDGRVLDVTETLHEALKRFRDQDHVVTLWIDQICINQKNVLERNRQVRMMGRIFTGARRVLVWLGHDYDNSEKGMQLAEQLAAYCKRHRRSSFELHRTASNDLPQRGSERLSALSAILRRPWWLRTWVVQEVVLNPDVDLVVGNKTISWDDLEDVVNFLEGPPSQDWLLDPTLSAWELPFSRINRIRKRHQHRKSIGTPDAILQDASSPIFEEPKEMYQEAIAEDNRIDLLDLLLMSRNLQANEPSDKVYALVGLSNYDLEPDYSQSTHGVFNEFARHTVGEATNIALGAESTGKIHSKKPEARKALILLACAGCHNKLPDLHSWAPDWTATLTSRPLVYDDRFCTGGEELEIDWDMDRGLVLCGKLFDTVHVAGATNLAYEPDSTVANAMIDKWWREAKTIAHQRAVHSPGSTSRFDAFQYLCRDLSICKHGYYKSTNSAWTTARSERRRSLLDDYDLGQHEKDHDPQQTLTLGPTRGRVFFTTTTGYVGLAPHGTVEGDLVYIVLGSSVPYILRPRRGTDEQGFTLIGEAYVQGIMNGEALEMNAWSFGDVSIR</sequence>
<accession>A0A8H6RF67</accession>
<dbReference type="InterPro" id="IPR010730">
    <property type="entry name" value="HET"/>
</dbReference>
<evidence type="ECO:0000313" key="2">
    <source>
        <dbReference type="EMBL" id="KAF7189829.1"/>
    </source>
</evidence>
<dbReference type="InterPro" id="IPR052895">
    <property type="entry name" value="HetReg/Transcr_Mod"/>
</dbReference>